<dbReference type="Proteomes" id="UP000319711">
    <property type="component" value="Segment"/>
</dbReference>
<name>A0A514A8S0_9CAUD</name>
<dbReference type="EMBL" id="MN038177">
    <property type="protein sequence ID" value="QDH49624.1"/>
    <property type="molecule type" value="Genomic_DNA"/>
</dbReference>
<proteinExistence type="predicted"/>
<gene>
    <name evidence="1" type="primary">92</name>
    <name evidence="1" type="ORF">KYLE_95</name>
</gene>
<dbReference type="GeneID" id="55620339"/>
<dbReference type="RefSeq" id="YP_009849927.1">
    <property type="nucleotide sequence ID" value="NC_048796.1"/>
</dbReference>
<sequence length="93" mass="10977">MNLSNSYVKENHPALNEPKIAEAIPSKHHLRIQLCAQRYINLLLCTLYPLKNVEHPDNGDVFRHENLRRKTNALVMHDRVLTNRVEIDVRKWL</sequence>
<evidence type="ECO:0000313" key="1">
    <source>
        <dbReference type="EMBL" id="QDH49624.1"/>
    </source>
</evidence>
<organism evidence="1 2">
    <name type="scientific">Pantoea phage Kyle</name>
    <dbReference type="NCBI Taxonomy" id="2589665"/>
    <lineage>
        <taxon>Viruses</taxon>
        <taxon>Duplodnaviria</taxon>
        <taxon>Heunggongvirae</taxon>
        <taxon>Uroviricota</taxon>
        <taxon>Caudoviricetes</taxon>
        <taxon>Lindbergviridae</taxon>
        <taxon>Kylevirus</taxon>
        <taxon>Kylevirus kyle</taxon>
    </lineage>
</organism>
<reference evidence="1 2" key="1">
    <citation type="submission" date="2019-06" db="EMBL/GenBank/DDBJ databases">
        <authorList>
            <person name="Fakulujo A."/>
            <person name="Fiaz D."/>
            <person name="Garg S."/>
            <person name="Gordon G."/>
            <person name="Haider Z."/>
            <person name="Hale A."/>
            <person name="Hodges K."/>
            <person name="Jacob L."/>
            <person name="Kandil F."/>
            <person name="Kincaid V."/>
            <person name="Melchor-Guerra M."/>
            <person name="Morrelli A."/>
            <person name="Morris R."/>
            <person name="Nawaz M."/>
            <person name="Nguyen N."/>
            <person name="Omair A."/>
            <person name="Pray J."/>
            <person name="Saleem H."/>
            <person name="Saravane K."/>
            <person name="Sharma A."/>
            <person name="Singh A."/>
            <person name="Walston M."/>
            <person name="Zaman H."/>
            <person name="Puthuveetil N."/>
            <person name="Do L."/>
            <person name="Islam N."/>
            <person name="Johnson A."/>
        </authorList>
    </citation>
    <scope>NUCLEOTIDE SEQUENCE [LARGE SCALE GENOMIC DNA]</scope>
</reference>
<protein>
    <submittedName>
        <fullName evidence="1">Uncharacterized protein</fullName>
    </submittedName>
</protein>
<dbReference type="KEGG" id="vg:55620339"/>
<keyword evidence="2" id="KW-1185">Reference proteome</keyword>
<accession>A0A514A8S0</accession>
<evidence type="ECO:0000313" key="2">
    <source>
        <dbReference type="Proteomes" id="UP000319711"/>
    </source>
</evidence>